<feature type="compositionally biased region" description="Basic and acidic residues" evidence="1">
    <location>
        <begin position="392"/>
        <end position="440"/>
    </location>
</feature>
<feature type="compositionally biased region" description="Basic and acidic residues" evidence="1">
    <location>
        <begin position="489"/>
        <end position="506"/>
    </location>
</feature>
<dbReference type="InterPro" id="IPR052584">
    <property type="entry name" value="U2_snRNP_Complex_Component"/>
</dbReference>
<dbReference type="GeneID" id="34685760"/>
<dbReference type="RefSeq" id="XP_022628524.1">
    <property type="nucleotide sequence ID" value="XM_022772174.1"/>
</dbReference>
<dbReference type="GO" id="GO:0000245">
    <property type="term" value="P:spliceosomal complex assembly"/>
    <property type="evidence" value="ECO:0007669"/>
    <property type="project" value="EnsemblFungi"/>
</dbReference>
<organism evidence="3 4">
    <name type="scientific">Lachancea lanzarotensis</name>
    <dbReference type="NCBI Taxonomy" id="1245769"/>
    <lineage>
        <taxon>Eukaryota</taxon>
        <taxon>Fungi</taxon>
        <taxon>Dikarya</taxon>
        <taxon>Ascomycota</taxon>
        <taxon>Saccharomycotina</taxon>
        <taxon>Saccharomycetes</taxon>
        <taxon>Saccharomycetales</taxon>
        <taxon>Saccharomycetaceae</taxon>
        <taxon>Lachancea</taxon>
    </lineage>
</organism>
<dbReference type="Pfam" id="PF04037">
    <property type="entry name" value="DUF382"/>
    <property type="match status" value="1"/>
</dbReference>
<evidence type="ECO:0000313" key="3">
    <source>
        <dbReference type="EMBL" id="CEP62298.1"/>
    </source>
</evidence>
<name>A0A0C7MQU8_9SACH</name>
<dbReference type="GO" id="GO:0000974">
    <property type="term" value="C:Prp19 complex"/>
    <property type="evidence" value="ECO:0007669"/>
    <property type="project" value="EnsemblFungi"/>
</dbReference>
<accession>A0A0C7MQU8</accession>
<dbReference type="GO" id="GO:0005686">
    <property type="term" value="C:U2 snRNP"/>
    <property type="evidence" value="ECO:0007669"/>
    <property type="project" value="EnsemblFungi"/>
</dbReference>
<feature type="compositionally biased region" description="Polar residues" evidence="1">
    <location>
        <begin position="113"/>
        <end position="127"/>
    </location>
</feature>
<dbReference type="SMART" id="SM00581">
    <property type="entry name" value="PSP"/>
    <property type="match status" value="1"/>
</dbReference>
<dbReference type="PANTHER" id="PTHR12785:SF6">
    <property type="entry name" value="SPLICING FACTOR 3B SUBUNIT 2"/>
    <property type="match status" value="1"/>
</dbReference>
<evidence type="ECO:0000256" key="1">
    <source>
        <dbReference type="SAM" id="MobiDB-lite"/>
    </source>
</evidence>
<feature type="region of interest" description="Disordered" evidence="1">
    <location>
        <begin position="374"/>
        <end position="506"/>
    </location>
</feature>
<dbReference type="HOGENOM" id="CLU_014435_2_1_1"/>
<proteinExistence type="predicted"/>
<reference evidence="3 4" key="1">
    <citation type="submission" date="2014-12" db="EMBL/GenBank/DDBJ databases">
        <authorList>
            <person name="Neuveglise Cecile"/>
        </authorList>
    </citation>
    <scope>NUCLEOTIDE SEQUENCE [LARGE SCALE GENOMIC DNA]</scope>
    <source>
        <strain evidence="3 4">CBS 12615</strain>
    </source>
</reference>
<feature type="domain" description="PSP proline-rich" evidence="2">
    <location>
        <begin position="288"/>
        <end position="341"/>
    </location>
</feature>
<dbReference type="GO" id="GO:0071004">
    <property type="term" value="C:U2-type prespliceosome"/>
    <property type="evidence" value="ECO:0007669"/>
    <property type="project" value="EnsemblFungi"/>
</dbReference>
<dbReference type="Pfam" id="PF04046">
    <property type="entry name" value="PSP"/>
    <property type="match status" value="1"/>
</dbReference>
<protein>
    <submittedName>
        <fullName evidence="3">LALA0S05e02410g1_1</fullName>
    </submittedName>
</protein>
<dbReference type="Proteomes" id="UP000054304">
    <property type="component" value="Unassembled WGS sequence"/>
</dbReference>
<dbReference type="OrthoDB" id="10260794at2759"/>
<feature type="region of interest" description="Disordered" evidence="1">
    <location>
        <begin position="105"/>
        <end position="129"/>
    </location>
</feature>
<evidence type="ECO:0000259" key="2">
    <source>
        <dbReference type="SMART" id="SM00581"/>
    </source>
</evidence>
<evidence type="ECO:0000313" key="4">
    <source>
        <dbReference type="Proteomes" id="UP000054304"/>
    </source>
</evidence>
<dbReference type="EMBL" id="LN736364">
    <property type="protein sequence ID" value="CEP62298.1"/>
    <property type="molecule type" value="Genomic_DNA"/>
</dbReference>
<feature type="region of interest" description="Disordered" evidence="1">
    <location>
        <begin position="1"/>
        <end position="27"/>
    </location>
</feature>
<dbReference type="PANTHER" id="PTHR12785">
    <property type="entry name" value="SPLICING FACTOR 3B"/>
    <property type="match status" value="1"/>
</dbReference>
<sequence>MAASNKTKRKQKSKKSSNTAKNGDSRRELLEFVGQLKAKRNLNNTVANQPAILEAVHNDSAADPEHFKSVFAKFQPPKVIEDHDIESTTPIGIRTLEVLEADEPEEKSLVDTGDTSQPSQQAPQLSNRKQRRLAKISLAELKSKVLYPELVQWYDCDAANPVLLAQIKSSKNVVQVPNHWQLKREYLSGRSVTAKKPFELPSIIRQTNIEEMRNTLPTQGATEEQSLKENARARIRPKLGSLDLDYRKLHDAFFKIGRTWKPDYMLRYGDMYYENRNLQEESGWKQMEKNLRPGKLSKELRIAMGLPEGKLPPWCAKFNELGMPPSYPDYKVAGVNWDITNLHDNVYGVLGAEQKIHSDPPLFGQMIQLDDEIESSEETGASSAHNPSPNGKNDKDATELERSAEKDKRIEDEVRARTMGELLKRRNQEKLSQEGQEKPRKLYSVIHQKDTAAESELTGTSIAYDLDKSREDQAPSQAGAVEKIPVQSHKSEQGSTKQEESKTFKF</sequence>
<dbReference type="InterPro" id="IPR007180">
    <property type="entry name" value="DUF382"/>
</dbReference>
<dbReference type="AlphaFoldDB" id="A0A0C7MQU8"/>
<keyword evidence="4" id="KW-1185">Reference proteome</keyword>
<gene>
    <name evidence="3" type="ORF">LALA0_S05e02410g</name>
</gene>
<dbReference type="STRING" id="1245769.A0A0C7MQU8"/>
<dbReference type="InterPro" id="IPR006568">
    <property type="entry name" value="PSP_pro-rich"/>
</dbReference>
<feature type="compositionally biased region" description="Basic residues" evidence="1">
    <location>
        <begin position="1"/>
        <end position="15"/>
    </location>
</feature>
<feature type="compositionally biased region" description="Polar residues" evidence="1">
    <location>
        <begin position="378"/>
        <end position="391"/>
    </location>
</feature>